<dbReference type="Pfam" id="PF13593">
    <property type="entry name" value="SBF_like"/>
    <property type="match status" value="1"/>
</dbReference>
<evidence type="ECO:0000313" key="4">
    <source>
        <dbReference type="Proteomes" id="UP000663828"/>
    </source>
</evidence>
<feature type="transmembrane region" description="Helical" evidence="2">
    <location>
        <begin position="328"/>
        <end position="350"/>
    </location>
</feature>
<organism evidence="3 4">
    <name type="scientific">Adineta ricciae</name>
    <name type="common">Rotifer</name>
    <dbReference type="NCBI Taxonomy" id="249248"/>
    <lineage>
        <taxon>Eukaryota</taxon>
        <taxon>Metazoa</taxon>
        <taxon>Spiralia</taxon>
        <taxon>Gnathifera</taxon>
        <taxon>Rotifera</taxon>
        <taxon>Eurotatoria</taxon>
        <taxon>Bdelloidea</taxon>
        <taxon>Adinetida</taxon>
        <taxon>Adinetidae</taxon>
        <taxon>Adineta</taxon>
    </lineage>
</organism>
<feature type="transmembrane region" description="Helical" evidence="2">
    <location>
        <begin position="248"/>
        <end position="271"/>
    </location>
</feature>
<feature type="transmembrane region" description="Helical" evidence="2">
    <location>
        <begin position="191"/>
        <end position="211"/>
    </location>
</feature>
<protein>
    <submittedName>
        <fullName evidence="3">Uncharacterized protein</fullName>
    </submittedName>
</protein>
<sequence length="487" mass="54393">MKSDLSHSDDGNQEFLLVGLGNQSNIDIPNKFQTLDALQAFIADKKEQLIIVIIGEDISSNIFSIADFPQICAIYNEKLVCLYCSTELVQSVHTYIQKIKTKQETKAKAIVSKSCLIPIIRKYWFLVGLILAILFANLFPNVGKTGGYIRSEWSVKLGCVMFIFFVSGLSLRTRQLVQEILHIRLHGLVQIYSLLIIPFIVYGLGLLLIRLSLNKTLVVGLIIMGSTSTTISSNVVMTKNALGNEYAALVNAVIGNILGIFVSPALIFFFVKNPVFNSLSSENNTESGFEYGRVLQRLVLTIFLPLLIGQIIHLIWTKRVTYLREKLYFAELNSLALLILVWAVFSTAFATGTFKPIHTQDLVILFAIGAGLYVFFSIFIMILARLPIPHWQFSQKDTVAIMFCGATKTLAMGIPLISALYGNQRNDMSGVLSLPLIIYHVEQLVLGAIEVILLKNWVKKGLKREALTHKTENDIELGEREVINVKS</sequence>
<feature type="transmembrane region" description="Helical" evidence="2">
    <location>
        <begin position="217"/>
        <end position="236"/>
    </location>
</feature>
<name>A0A816BC83_ADIRI</name>
<dbReference type="AlphaFoldDB" id="A0A816BC83"/>
<dbReference type="InterPro" id="IPR038770">
    <property type="entry name" value="Na+/solute_symporter_sf"/>
</dbReference>
<dbReference type="InterPro" id="IPR016833">
    <property type="entry name" value="Put_Na-Bile_cotransptr"/>
</dbReference>
<evidence type="ECO:0000256" key="2">
    <source>
        <dbReference type="SAM" id="Phobius"/>
    </source>
</evidence>
<comment type="similarity">
    <text evidence="1">Belongs to the bile acid:sodium symporter (BASS) (TC 2.A.28) family.</text>
</comment>
<feature type="transmembrane region" description="Helical" evidence="2">
    <location>
        <begin position="294"/>
        <end position="316"/>
    </location>
</feature>
<comment type="caution">
    <text evidence="3">The sequence shown here is derived from an EMBL/GenBank/DDBJ whole genome shotgun (WGS) entry which is preliminary data.</text>
</comment>
<dbReference type="GO" id="GO:0005886">
    <property type="term" value="C:plasma membrane"/>
    <property type="evidence" value="ECO:0007669"/>
    <property type="project" value="TreeGrafter"/>
</dbReference>
<keyword evidence="2" id="KW-0472">Membrane</keyword>
<keyword evidence="2" id="KW-1133">Transmembrane helix</keyword>
<proteinExistence type="inferred from homology"/>
<keyword evidence="2" id="KW-0812">Transmembrane</keyword>
<evidence type="ECO:0000313" key="3">
    <source>
        <dbReference type="EMBL" id="CAF1609529.1"/>
    </source>
</evidence>
<feature type="transmembrane region" description="Helical" evidence="2">
    <location>
        <begin position="123"/>
        <end position="141"/>
    </location>
</feature>
<keyword evidence="4" id="KW-1185">Reference proteome</keyword>
<dbReference type="PANTHER" id="PTHR18640:SF5">
    <property type="entry name" value="SODIUM_BILE ACID COTRANSPORTER 7"/>
    <property type="match status" value="1"/>
</dbReference>
<evidence type="ECO:0000256" key="1">
    <source>
        <dbReference type="ARBA" id="ARBA00006528"/>
    </source>
</evidence>
<feature type="transmembrane region" description="Helical" evidence="2">
    <location>
        <begin position="153"/>
        <end position="171"/>
    </location>
</feature>
<feature type="transmembrane region" description="Helical" evidence="2">
    <location>
        <begin position="362"/>
        <end position="386"/>
    </location>
</feature>
<feature type="transmembrane region" description="Helical" evidence="2">
    <location>
        <begin position="433"/>
        <end position="454"/>
    </location>
</feature>
<reference evidence="3" key="1">
    <citation type="submission" date="2021-02" db="EMBL/GenBank/DDBJ databases">
        <authorList>
            <person name="Nowell W R."/>
        </authorList>
    </citation>
    <scope>NUCLEOTIDE SEQUENCE</scope>
</reference>
<dbReference type="EMBL" id="CAJNOR010007049">
    <property type="protein sequence ID" value="CAF1609529.1"/>
    <property type="molecule type" value="Genomic_DNA"/>
</dbReference>
<dbReference type="Proteomes" id="UP000663828">
    <property type="component" value="Unassembled WGS sequence"/>
</dbReference>
<dbReference type="Gene3D" id="1.20.1530.20">
    <property type="match status" value="1"/>
</dbReference>
<feature type="transmembrane region" description="Helical" evidence="2">
    <location>
        <begin position="398"/>
        <end position="421"/>
    </location>
</feature>
<gene>
    <name evidence="3" type="ORF">XAT740_LOCUS48731</name>
</gene>
<dbReference type="PANTHER" id="PTHR18640">
    <property type="entry name" value="SOLUTE CARRIER FAMILY 10 MEMBER 7"/>
    <property type="match status" value="1"/>
</dbReference>
<accession>A0A816BC83</accession>